<keyword evidence="3 5" id="KW-0698">rRNA processing</keyword>
<dbReference type="eggNOG" id="COG0806">
    <property type="taxonomic scope" value="Bacteria"/>
</dbReference>
<feature type="domain" description="RimM N-terminal" evidence="6">
    <location>
        <begin position="10"/>
        <end position="89"/>
    </location>
</feature>
<dbReference type="InterPro" id="IPR002676">
    <property type="entry name" value="RimM_N"/>
</dbReference>
<dbReference type="AlphaFoldDB" id="J1K334"/>
<dbReference type="Gene3D" id="2.30.30.240">
    <property type="entry name" value="PRC-barrel domain"/>
    <property type="match status" value="1"/>
</dbReference>
<dbReference type="GO" id="GO:0043022">
    <property type="term" value="F:ribosome binding"/>
    <property type="evidence" value="ECO:0007669"/>
    <property type="project" value="InterPro"/>
</dbReference>
<dbReference type="HOGENOM" id="CLU_077636_0_1_5"/>
<dbReference type="RefSeq" id="WP_008037594.1">
    <property type="nucleotide sequence ID" value="NZ_JH725147.1"/>
</dbReference>
<dbReference type="InterPro" id="IPR009000">
    <property type="entry name" value="Transl_B-barrel_sf"/>
</dbReference>
<dbReference type="OrthoDB" id="9788191at2"/>
<comment type="subunit">
    <text evidence="5">Binds ribosomal protein uS19.</text>
</comment>
<dbReference type="SUPFAM" id="SSF50447">
    <property type="entry name" value="Translation proteins"/>
    <property type="match status" value="1"/>
</dbReference>
<dbReference type="PATRIC" id="fig|1094558.3.peg.238"/>
<dbReference type="GO" id="GO:0042274">
    <property type="term" value="P:ribosomal small subunit biogenesis"/>
    <property type="evidence" value="ECO:0007669"/>
    <property type="project" value="UniProtKB-UniRule"/>
</dbReference>
<dbReference type="GO" id="GO:0005737">
    <property type="term" value="C:cytoplasm"/>
    <property type="evidence" value="ECO:0007669"/>
    <property type="project" value="UniProtKB-SubCell"/>
</dbReference>
<dbReference type="InterPro" id="IPR011961">
    <property type="entry name" value="RimM"/>
</dbReference>
<comment type="function">
    <text evidence="5">An accessory protein needed during the final step in the assembly of 30S ribosomal subunit, possibly for assembly of the head region. Essential for efficient processing of 16S rRNA. May be needed both before and after RbfA during the maturation of 16S rRNA. It has affinity for free ribosomal 30S subunits but not for 70S ribosomes.</text>
</comment>
<evidence type="ECO:0000259" key="6">
    <source>
        <dbReference type="Pfam" id="PF01782"/>
    </source>
</evidence>
<evidence type="ECO:0000256" key="4">
    <source>
        <dbReference type="ARBA" id="ARBA00023186"/>
    </source>
</evidence>
<dbReference type="PANTHER" id="PTHR33692:SF1">
    <property type="entry name" value="RIBOSOME MATURATION FACTOR RIMM"/>
    <property type="match status" value="1"/>
</dbReference>
<evidence type="ECO:0000256" key="5">
    <source>
        <dbReference type="HAMAP-Rule" id="MF_00014"/>
    </source>
</evidence>
<dbReference type="InterPro" id="IPR036976">
    <property type="entry name" value="RimM_N_sf"/>
</dbReference>
<keyword evidence="2 5" id="KW-0690">Ribosome biogenesis</keyword>
<feature type="domain" description="PRC-barrel" evidence="7">
    <location>
        <begin position="97"/>
        <end position="172"/>
    </location>
</feature>
<dbReference type="GO" id="GO:0006364">
    <property type="term" value="P:rRNA processing"/>
    <property type="evidence" value="ECO:0007669"/>
    <property type="project" value="UniProtKB-UniRule"/>
</dbReference>
<keyword evidence="4 5" id="KW-0143">Chaperone</keyword>
<dbReference type="HAMAP" id="MF_00014">
    <property type="entry name" value="Ribosome_mat_RimM"/>
    <property type="match status" value="1"/>
</dbReference>
<reference evidence="8 9" key="1">
    <citation type="submission" date="2012-03" db="EMBL/GenBank/DDBJ databases">
        <title>The Genome Sequence of Bartonella tamiae Th239.</title>
        <authorList>
            <consortium name="The Broad Institute Genome Sequencing Platform"/>
            <consortium name="The Broad Institute Genome Sequencing Center for Infectious Disease"/>
            <person name="Feldgarden M."/>
            <person name="Kirby J."/>
            <person name="Kosoy M."/>
            <person name="Birtles R."/>
            <person name="Probert W.S."/>
            <person name="Chiaraviglio L."/>
            <person name="Young S.K."/>
            <person name="Zeng Q."/>
            <person name="Gargeya S."/>
            <person name="Fitzgerald M."/>
            <person name="Haas B."/>
            <person name="Abouelleil A."/>
            <person name="Alvarado L."/>
            <person name="Arachchi H.M."/>
            <person name="Berlin A."/>
            <person name="Chapman S.B."/>
            <person name="Gearin G."/>
            <person name="Goldberg J."/>
            <person name="Griggs A."/>
            <person name="Gujja S."/>
            <person name="Hansen M."/>
            <person name="Heiman D."/>
            <person name="Howarth C."/>
            <person name="Larimer J."/>
            <person name="Lui A."/>
            <person name="MacDonald P.J.P."/>
            <person name="McCowen C."/>
            <person name="Montmayeur A."/>
            <person name="Murphy C."/>
            <person name="Neiman D."/>
            <person name="Pearson M."/>
            <person name="Priest M."/>
            <person name="Roberts A."/>
            <person name="Saif S."/>
            <person name="Shea T."/>
            <person name="Sisk P."/>
            <person name="Stolte C."/>
            <person name="Sykes S."/>
            <person name="Wortman J."/>
            <person name="Nusbaum C."/>
            <person name="Birren B."/>
        </authorList>
    </citation>
    <scope>NUCLEOTIDE SEQUENCE [LARGE SCALE GENOMIC DNA]</scope>
    <source>
        <strain evidence="8 9">Th239</strain>
    </source>
</reference>
<protein>
    <recommendedName>
        <fullName evidence="5">Ribosome maturation factor RimM</fullName>
    </recommendedName>
</protein>
<keyword evidence="9" id="KW-1185">Reference proteome</keyword>
<organism evidence="8 9">
    <name type="scientific">Bartonella tamiae Th239</name>
    <dbReference type="NCBI Taxonomy" id="1094558"/>
    <lineage>
        <taxon>Bacteria</taxon>
        <taxon>Pseudomonadati</taxon>
        <taxon>Pseudomonadota</taxon>
        <taxon>Alphaproteobacteria</taxon>
        <taxon>Hyphomicrobiales</taxon>
        <taxon>Bartonellaceae</taxon>
        <taxon>Bartonella</taxon>
    </lineage>
</organism>
<comment type="domain">
    <text evidence="5">The PRC barrel domain binds ribosomal protein uS19.</text>
</comment>
<dbReference type="STRING" id="1094558.ME5_00210"/>
<accession>J1K334</accession>
<evidence type="ECO:0000259" key="7">
    <source>
        <dbReference type="Pfam" id="PF05239"/>
    </source>
</evidence>
<dbReference type="GO" id="GO:0005840">
    <property type="term" value="C:ribosome"/>
    <property type="evidence" value="ECO:0007669"/>
    <property type="project" value="InterPro"/>
</dbReference>
<dbReference type="Pfam" id="PF01782">
    <property type="entry name" value="RimM"/>
    <property type="match status" value="1"/>
</dbReference>
<dbReference type="InterPro" id="IPR011033">
    <property type="entry name" value="PRC_barrel-like_sf"/>
</dbReference>
<dbReference type="Gene3D" id="2.40.30.60">
    <property type="entry name" value="RimM"/>
    <property type="match status" value="1"/>
</dbReference>
<dbReference type="PANTHER" id="PTHR33692">
    <property type="entry name" value="RIBOSOME MATURATION FACTOR RIMM"/>
    <property type="match status" value="1"/>
</dbReference>
<dbReference type="Pfam" id="PF05239">
    <property type="entry name" value="PRC"/>
    <property type="match status" value="1"/>
</dbReference>
<dbReference type="Proteomes" id="UP000008952">
    <property type="component" value="Unassembled WGS sequence"/>
</dbReference>
<keyword evidence="1 5" id="KW-0963">Cytoplasm</keyword>
<evidence type="ECO:0000313" key="8">
    <source>
        <dbReference type="EMBL" id="EJF91515.1"/>
    </source>
</evidence>
<sequence>MPKTKDYPVQIARIGAAHGIKGEVRVKSFTNDPMDLTLYEHFFDDKGLIYTIDTVRIQKNILIVRFHNIVSRDEAELLKGKALYVKRHQFLDNLDSDEFYHTDLVGLGVKDLDGTVIGKVNAVFDFGAGDLLELDVNAPKLTLQKTHFIPFTKAAVPEIIMDEGMIIIDPLAAGLINNEEDDDSDKEEKS</sequence>
<evidence type="ECO:0000313" key="9">
    <source>
        <dbReference type="Proteomes" id="UP000008952"/>
    </source>
</evidence>
<proteinExistence type="inferred from homology"/>
<comment type="subcellular location">
    <subcellularLocation>
        <location evidence="5">Cytoplasm</location>
    </subcellularLocation>
</comment>
<gene>
    <name evidence="5" type="primary">rimM</name>
    <name evidence="8" type="ORF">ME5_00210</name>
</gene>
<name>J1K334_9HYPH</name>
<dbReference type="NCBIfam" id="TIGR02273">
    <property type="entry name" value="16S_RimM"/>
    <property type="match status" value="1"/>
</dbReference>
<comment type="similarity">
    <text evidence="5">Belongs to the RimM family.</text>
</comment>
<dbReference type="EMBL" id="AIMB01000002">
    <property type="protein sequence ID" value="EJF91515.1"/>
    <property type="molecule type" value="Genomic_DNA"/>
</dbReference>
<evidence type="ECO:0000256" key="3">
    <source>
        <dbReference type="ARBA" id="ARBA00022552"/>
    </source>
</evidence>
<comment type="caution">
    <text evidence="8">The sequence shown here is derived from an EMBL/GenBank/DDBJ whole genome shotgun (WGS) entry which is preliminary data.</text>
</comment>
<evidence type="ECO:0000256" key="1">
    <source>
        <dbReference type="ARBA" id="ARBA00022490"/>
    </source>
</evidence>
<dbReference type="SUPFAM" id="SSF50346">
    <property type="entry name" value="PRC-barrel domain"/>
    <property type="match status" value="1"/>
</dbReference>
<dbReference type="InterPro" id="IPR027275">
    <property type="entry name" value="PRC-brl_dom"/>
</dbReference>
<evidence type="ECO:0000256" key="2">
    <source>
        <dbReference type="ARBA" id="ARBA00022517"/>
    </source>
</evidence>